<dbReference type="Proteomes" id="UP000298460">
    <property type="component" value="Unassembled WGS sequence"/>
</dbReference>
<dbReference type="InterPro" id="IPR007358">
    <property type="entry name" value="Nucleoid_associated_NdpA"/>
</dbReference>
<dbReference type="AlphaFoldDB" id="A0A4Z0R1P8"/>
<evidence type="ECO:0000313" key="1">
    <source>
        <dbReference type="EMBL" id="TGE35546.1"/>
    </source>
</evidence>
<gene>
    <name evidence="1" type="ORF">E4K67_24840</name>
</gene>
<protein>
    <submittedName>
        <fullName evidence="1">Nucleoid-associated protein</fullName>
    </submittedName>
</protein>
<evidence type="ECO:0000313" key="2">
    <source>
        <dbReference type="Proteomes" id="UP000298460"/>
    </source>
</evidence>
<dbReference type="Pfam" id="PF04245">
    <property type="entry name" value="NA37"/>
    <property type="match status" value="1"/>
</dbReference>
<name>A0A4Z0R1P8_9FIRM</name>
<proteinExistence type="predicted"/>
<comment type="caution">
    <text evidence="1">The sequence shown here is derived from an EMBL/GenBank/DDBJ whole genome shotgun (WGS) entry which is preliminary data.</text>
</comment>
<keyword evidence="2" id="KW-1185">Reference proteome</keyword>
<organism evidence="1 2">
    <name type="scientific">Desulfosporosinus fructosivorans</name>
    <dbReference type="NCBI Taxonomy" id="2018669"/>
    <lineage>
        <taxon>Bacteria</taxon>
        <taxon>Bacillati</taxon>
        <taxon>Bacillota</taxon>
        <taxon>Clostridia</taxon>
        <taxon>Eubacteriales</taxon>
        <taxon>Desulfitobacteriaceae</taxon>
        <taxon>Desulfosporosinus</taxon>
    </lineage>
</organism>
<accession>A0A4Z0R1P8</accession>
<sequence>MSGRYWVSKEGQKVNNCIFDKTILHILDANLQVPILSIKEMNNEKDIDDFLKKHLSKIINDSDLKNVLFELNGNKIYDLCKKINLDKESFIDVSVELANMLFAIMKENPSIPSGDVVFATFEDSGNNYFLLMKLNYRNSYMHYVSNTDQGNFNNLIKQKTTLPNETQKVEECILINLSNFECKILEKQYEICGQKEYYLSKYFLKCVSELSNSQKLKVLDKAVSKVNKKYFDEEFDKVSKFRTCLAEGIEETNSIQVDLVAESVFGDNQQIKKEYLEEVKKLGLVENIVEIPVTNSTTKKYRTQKLKTDSGIEINFPSNFYDNKELIEFINNPDGTISILIKNITKVINQ</sequence>
<dbReference type="GO" id="GO:0009295">
    <property type="term" value="C:nucleoid"/>
    <property type="evidence" value="ECO:0007669"/>
    <property type="project" value="InterPro"/>
</dbReference>
<reference evidence="1 2" key="1">
    <citation type="submission" date="2019-03" db="EMBL/GenBank/DDBJ databases">
        <title>Draft Genome Sequence of Desulfosporosinus fructosivorans Strain 63.6F, Isolated from Marine Sediment in the Baltic Sea.</title>
        <authorList>
            <person name="Hausmann B."/>
            <person name="Vandieken V."/>
            <person name="Pjevac P."/>
            <person name="Schreck K."/>
            <person name="Herbold C.W."/>
            <person name="Loy A."/>
        </authorList>
    </citation>
    <scope>NUCLEOTIDE SEQUENCE [LARGE SCALE GENOMIC DNA]</scope>
    <source>
        <strain evidence="1 2">63.6F</strain>
    </source>
</reference>
<dbReference type="EMBL" id="SPQQ01000013">
    <property type="protein sequence ID" value="TGE35546.1"/>
    <property type="molecule type" value="Genomic_DNA"/>
</dbReference>